<evidence type="ECO:0000256" key="4">
    <source>
        <dbReference type="ARBA" id="ARBA00022475"/>
    </source>
</evidence>
<sequence>MMNNRMKKLIEFHGLENMQLESNNSGKQVKKKQTVRTFRSLTLVFIALIMFQNICAQSLEDAAIEIGSFYGQQLNNLAQSRAELKQWGAELNDDIETARQNFWTTYPDKDNHQEAKKRFGDLLYQKDMILLEYALMGFSSTKSKTGEFQSHAERVNTSIAVIASVLGTGIIDGGIYESSFLDFTRWVMKVNNEIGKATEDNFFNLFSQAVKQKVMDSSKEEYRKYREMRDIAEYDAAGVPLPVEKTLSGYVMALFRRTRYVESWPDAAKEYQELAKSMGEGLINKVALEIKNASKTKGGLIADLSELGLVAPVRDYDNRNPVPPGLIPCGSRRPFDAFIGLLSNESIKAYYVYIYAVEYRTMMSVYEGDHLTMSEYAKSYDNMCTLYGIDVVENAILAIKNARKHDVGHGLYAPTEIGVKSPILRIAFEELLNKDSRSLARRILMAPSEEPLKTYFRSADFNTRIHLADSVYNELKTQYSEEILLNAANKCYDLGEAAYKTFFAMVQNDSERSGLTGDDEAKNEYGVEPTEQTADEVCDKVLFIVEEMPEFEGGEEGLRESVRIKYPEELIGTGQQGRVLVSMVVGPDGQVMDVKISRGVNKIFDQLALERVRRLRFLKGGRSNGEPVCVSYTIPVSFKE</sequence>
<keyword evidence="7" id="KW-0653">Protein transport</keyword>
<dbReference type="EMBL" id="QWET01000031">
    <property type="protein sequence ID" value="RIH62905.1"/>
    <property type="molecule type" value="Genomic_DNA"/>
</dbReference>
<keyword evidence="5" id="KW-0997">Cell inner membrane</keyword>
<protein>
    <submittedName>
        <fullName evidence="11">Energy transducer TonB</fullName>
    </submittedName>
</protein>
<dbReference type="AlphaFoldDB" id="A0A399CS12"/>
<gene>
    <name evidence="11" type="ORF">D1164_22430</name>
</gene>
<accession>A0A399CS12</accession>
<keyword evidence="4" id="KW-1003">Cell membrane</keyword>
<keyword evidence="6" id="KW-0812">Transmembrane</keyword>
<keyword evidence="3" id="KW-0813">Transport</keyword>
<evidence type="ECO:0000256" key="3">
    <source>
        <dbReference type="ARBA" id="ARBA00022448"/>
    </source>
</evidence>
<comment type="caution">
    <text evidence="11">The sequence shown here is derived from an EMBL/GenBank/DDBJ whole genome shotgun (WGS) entry which is preliminary data.</text>
</comment>
<evidence type="ECO:0000256" key="7">
    <source>
        <dbReference type="ARBA" id="ARBA00022927"/>
    </source>
</evidence>
<evidence type="ECO:0000256" key="1">
    <source>
        <dbReference type="ARBA" id="ARBA00004383"/>
    </source>
</evidence>
<proteinExistence type="inferred from homology"/>
<keyword evidence="12" id="KW-1185">Reference proteome</keyword>
<dbReference type="Proteomes" id="UP000266441">
    <property type="component" value="Unassembled WGS sequence"/>
</dbReference>
<dbReference type="Pfam" id="PF03544">
    <property type="entry name" value="TonB_C"/>
    <property type="match status" value="1"/>
</dbReference>
<evidence type="ECO:0000256" key="6">
    <source>
        <dbReference type="ARBA" id="ARBA00022692"/>
    </source>
</evidence>
<dbReference type="InterPro" id="IPR051045">
    <property type="entry name" value="TonB-dependent_transducer"/>
</dbReference>
<keyword evidence="9" id="KW-0472">Membrane</keyword>
<dbReference type="GO" id="GO:0055085">
    <property type="term" value="P:transmembrane transport"/>
    <property type="evidence" value="ECO:0007669"/>
    <property type="project" value="InterPro"/>
</dbReference>
<reference evidence="11 12" key="1">
    <citation type="journal article" date="2015" name="Int. J. Syst. Evol. Microbiol.">
        <title>Mariniphaga sediminis sp. nov., isolated from coastal sediment.</title>
        <authorList>
            <person name="Wang F.Q."/>
            <person name="Shen Q.Y."/>
            <person name="Chen G.J."/>
            <person name="Du Z.J."/>
        </authorList>
    </citation>
    <scope>NUCLEOTIDE SEQUENCE [LARGE SCALE GENOMIC DNA]</scope>
    <source>
        <strain evidence="11 12">SY21</strain>
    </source>
</reference>
<dbReference type="PANTHER" id="PTHR33446:SF2">
    <property type="entry name" value="PROTEIN TONB"/>
    <property type="match status" value="1"/>
</dbReference>
<evidence type="ECO:0000313" key="11">
    <source>
        <dbReference type="EMBL" id="RIH62905.1"/>
    </source>
</evidence>
<evidence type="ECO:0000256" key="9">
    <source>
        <dbReference type="ARBA" id="ARBA00023136"/>
    </source>
</evidence>
<dbReference type="PROSITE" id="PS52015">
    <property type="entry name" value="TONB_CTD"/>
    <property type="match status" value="1"/>
</dbReference>
<evidence type="ECO:0000313" key="12">
    <source>
        <dbReference type="Proteomes" id="UP000266441"/>
    </source>
</evidence>
<dbReference type="InterPro" id="IPR037682">
    <property type="entry name" value="TonB_C"/>
</dbReference>
<dbReference type="SUPFAM" id="SSF74653">
    <property type="entry name" value="TolA/TonB C-terminal domain"/>
    <property type="match status" value="1"/>
</dbReference>
<dbReference type="OrthoDB" id="9814002at2"/>
<keyword evidence="8" id="KW-1133">Transmembrane helix</keyword>
<evidence type="ECO:0000259" key="10">
    <source>
        <dbReference type="PROSITE" id="PS52015"/>
    </source>
</evidence>
<evidence type="ECO:0000256" key="8">
    <source>
        <dbReference type="ARBA" id="ARBA00022989"/>
    </source>
</evidence>
<dbReference type="Gene3D" id="3.30.1150.10">
    <property type="match status" value="1"/>
</dbReference>
<comment type="similarity">
    <text evidence="2">Belongs to the TonB family.</text>
</comment>
<name>A0A399CS12_9BACT</name>
<feature type="domain" description="TonB C-terminal" evidence="10">
    <location>
        <begin position="551"/>
        <end position="640"/>
    </location>
</feature>
<dbReference type="GO" id="GO:0015031">
    <property type="term" value="P:protein transport"/>
    <property type="evidence" value="ECO:0007669"/>
    <property type="project" value="UniProtKB-KW"/>
</dbReference>
<dbReference type="GO" id="GO:0098797">
    <property type="term" value="C:plasma membrane protein complex"/>
    <property type="evidence" value="ECO:0007669"/>
    <property type="project" value="TreeGrafter"/>
</dbReference>
<comment type="subcellular location">
    <subcellularLocation>
        <location evidence="1">Cell inner membrane</location>
        <topology evidence="1">Single-pass membrane protein</topology>
        <orientation evidence="1">Periplasmic side</orientation>
    </subcellularLocation>
</comment>
<organism evidence="11 12">
    <name type="scientific">Mariniphaga sediminis</name>
    <dbReference type="NCBI Taxonomy" id="1628158"/>
    <lineage>
        <taxon>Bacteria</taxon>
        <taxon>Pseudomonadati</taxon>
        <taxon>Bacteroidota</taxon>
        <taxon>Bacteroidia</taxon>
        <taxon>Marinilabiliales</taxon>
        <taxon>Prolixibacteraceae</taxon>
        <taxon>Mariniphaga</taxon>
    </lineage>
</organism>
<dbReference type="GO" id="GO:0031992">
    <property type="term" value="F:energy transducer activity"/>
    <property type="evidence" value="ECO:0007669"/>
    <property type="project" value="TreeGrafter"/>
</dbReference>
<dbReference type="PANTHER" id="PTHR33446">
    <property type="entry name" value="PROTEIN TONB-RELATED"/>
    <property type="match status" value="1"/>
</dbReference>
<evidence type="ECO:0000256" key="5">
    <source>
        <dbReference type="ARBA" id="ARBA00022519"/>
    </source>
</evidence>
<dbReference type="InterPro" id="IPR006260">
    <property type="entry name" value="TonB/TolA_C"/>
</dbReference>
<evidence type="ECO:0000256" key="2">
    <source>
        <dbReference type="ARBA" id="ARBA00006555"/>
    </source>
</evidence>
<dbReference type="NCBIfam" id="TIGR01352">
    <property type="entry name" value="tonB_Cterm"/>
    <property type="match status" value="1"/>
</dbReference>